<dbReference type="AlphaFoldDB" id="A0AAX4FSN0"/>
<evidence type="ECO:0000313" key="4">
    <source>
        <dbReference type="EMBL" id="WOX56933.1"/>
    </source>
</evidence>
<keyword evidence="5" id="KW-1185">Reference proteome</keyword>
<dbReference type="Gene3D" id="3.40.50.620">
    <property type="entry name" value="HUPs"/>
    <property type="match status" value="1"/>
</dbReference>
<dbReference type="PANTHER" id="PTHR11772">
    <property type="entry name" value="ASPARAGINE SYNTHETASE"/>
    <property type="match status" value="1"/>
</dbReference>
<sequence>MRLKGWIEHDGVRLTTAELERMLAANPKSPARCGGEFLLEWDDCTARDNLGIMPGPVPPGTICCGGRPVARVNPDPPPCSLEEAIVTAVELRSDEGVVAFSGGVDSALIAHLARLPCVTVGLPGSHDLAVATKAARTMDLDLTVISPGKDEVADALSRIIRVIPGSLNPVDASIATTLYFVVALAKEQGHTRILAGQGADEIFGGYARYLSSTDLAAELERDFADLPRQRARDQAVAALHGAYFSMPYQDLRVLRAAHTIPASMRVRGGVRKYPLRVIAERHIPAEIAWTEKKAMQYGSGIYRTIRNLACDNGYKKSIQRYLTEISRAEHDH</sequence>
<keyword evidence="2" id="KW-0067">ATP-binding</keyword>
<gene>
    <name evidence="4" type="ORF">R6Y96_06330</name>
</gene>
<dbReference type="Proteomes" id="UP001305652">
    <property type="component" value="Chromosome"/>
</dbReference>
<dbReference type="GeneID" id="85732757"/>
<dbReference type="GO" id="GO:0006529">
    <property type="term" value="P:asparagine biosynthetic process"/>
    <property type="evidence" value="ECO:0007669"/>
    <property type="project" value="InterPro"/>
</dbReference>
<feature type="domain" description="Asparagine synthetase" evidence="3">
    <location>
        <begin position="231"/>
        <end position="300"/>
    </location>
</feature>
<dbReference type="GO" id="GO:0005829">
    <property type="term" value="C:cytosol"/>
    <property type="evidence" value="ECO:0007669"/>
    <property type="project" value="TreeGrafter"/>
</dbReference>
<evidence type="ECO:0000313" key="5">
    <source>
        <dbReference type="Proteomes" id="UP001305652"/>
    </source>
</evidence>
<proteinExistence type="predicted"/>
<accession>A0AAX4FSN0</accession>
<dbReference type="InterPro" id="IPR014729">
    <property type="entry name" value="Rossmann-like_a/b/a_fold"/>
</dbReference>
<reference evidence="4 5" key="1">
    <citation type="submission" date="2023-10" db="EMBL/GenBank/DDBJ databases">
        <title>The complete genome sequence of Methanoculleus receptaculi DSM 18860.</title>
        <authorList>
            <person name="Lai S.-J."/>
            <person name="You Y.-T."/>
            <person name="Chen S.-C."/>
        </authorList>
    </citation>
    <scope>NUCLEOTIDE SEQUENCE [LARGE SCALE GENOMIC DNA]</scope>
    <source>
        <strain evidence="4 5">DSM 18860</strain>
    </source>
</reference>
<evidence type="ECO:0000259" key="3">
    <source>
        <dbReference type="Pfam" id="PF00733"/>
    </source>
</evidence>
<dbReference type="GO" id="GO:0004066">
    <property type="term" value="F:asparagine synthase (glutamine-hydrolyzing) activity"/>
    <property type="evidence" value="ECO:0007669"/>
    <property type="project" value="InterPro"/>
</dbReference>
<organism evidence="4 5">
    <name type="scientific">Methanoculleus receptaculi</name>
    <dbReference type="NCBI Taxonomy" id="394967"/>
    <lineage>
        <taxon>Archaea</taxon>
        <taxon>Methanobacteriati</taxon>
        <taxon>Methanobacteriota</taxon>
        <taxon>Stenosarchaea group</taxon>
        <taxon>Methanomicrobia</taxon>
        <taxon>Methanomicrobiales</taxon>
        <taxon>Methanomicrobiaceae</taxon>
        <taxon>Methanoculleus</taxon>
    </lineage>
</organism>
<evidence type="ECO:0000256" key="1">
    <source>
        <dbReference type="ARBA" id="ARBA00022741"/>
    </source>
</evidence>
<keyword evidence="1" id="KW-0547">Nucleotide-binding</keyword>
<dbReference type="PANTHER" id="PTHR11772:SF2">
    <property type="entry name" value="ASPARAGINE SYNTHETASE [GLUTAMINE-HYDROLYZING]"/>
    <property type="match status" value="1"/>
</dbReference>
<feature type="domain" description="Asparagine synthetase" evidence="3">
    <location>
        <begin position="81"/>
        <end position="213"/>
    </location>
</feature>
<evidence type="ECO:0000256" key="2">
    <source>
        <dbReference type="ARBA" id="ARBA00022840"/>
    </source>
</evidence>
<dbReference type="CDD" id="cd01991">
    <property type="entry name" value="Asn_synthase_B_C"/>
    <property type="match status" value="1"/>
</dbReference>
<dbReference type="Pfam" id="PF00733">
    <property type="entry name" value="Asn_synthase"/>
    <property type="match status" value="2"/>
</dbReference>
<dbReference type="GO" id="GO:0005524">
    <property type="term" value="F:ATP binding"/>
    <property type="evidence" value="ECO:0007669"/>
    <property type="project" value="UniProtKB-KW"/>
</dbReference>
<dbReference type="InterPro" id="IPR001962">
    <property type="entry name" value="Asn_synthase"/>
</dbReference>
<dbReference type="EMBL" id="CP137642">
    <property type="protein sequence ID" value="WOX56933.1"/>
    <property type="molecule type" value="Genomic_DNA"/>
</dbReference>
<protein>
    <submittedName>
        <fullName evidence="4">Asparagine synthase C-terminal domain-containing protein</fullName>
    </submittedName>
</protein>
<dbReference type="InterPro" id="IPR050795">
    <property type="entry name" value="Asn_Synthetase"/>
</dbReference>
<name>A0AAX4FSN0_9EURY</name>
<dbReference type="SUPFAM" id="SSF52402">
    <property type="entry name" value="Adenine nucleotide alpha hydrolases-like"/>
    <property type="match status" value="1"/>
</dbReference>
<dbReference type="KEGG" id="mrc:R6Y96_06330"/>
<dbReference type="RefSeq" id="WP_318620395.1">
    <property type="nucleotide sequence ID" value="NZ_CP137642.1"/>
</dbReference>